<gene>
    <name evidence="1" type="ORF">EV670_3458</name>
</gene>
<comment type="caution">
    <text evidence="1">The sequence shown here is derived from an EMBL/GenBank/DDBJ whole genome shotgun (WGS) entry which is preliminary data.</text>
</comment>
<evidence type="ECO:0000313" key="1">
    <source>
        <dbReference type="EMBL" id="RZT92484.1"/>
    </source>
</evidence>
<protein>
    <submittedName>
        <fullName evidence="1">Uncharacterized protein</fullName>
    </submittedName>
</protein>
<dbReference type="OrthoDB" id="6537357at2"/>
<dbReference type="Proteomes" id="UP000293671">
    <property type="component" value="Unassembled WGS sequence"/>
</dbReference>
<evidence type="ECO:0000313" key="2">
    <source>
        <dbReference type="Proteomes" id="UP000293671"/>
    </source>
</evidence>
<dbReference type="RefSeq" id="WP_130434488.1">
    <property type="nucleotide sequence ID" value="NZ_SHKP01000009.1"/>
</dbReference>
<accession>A0A4Q7V9E2</accession>
<keyword evidence="2" id="KW-1185">Reference proteome</keyword>
<organism evidence="1 2">
    <name type="scientific">Rivibacter subsaxonicus</name>
    <dbReference type="NCBI Taxonomy" id="457575"/>
    <lineage>
        <taxon>Bacteria</taxon>
        <taxon>Pseudomonadati</taxon>
        <taxon>Pseudomonadota</taxon>
        <taxon>Betaproteobacteria</taxon>
        <taxon>Burkholderiales</taxon>
        <taxon>Rivibacter</taxon>
    </lineage>
</organism>
<name>A0A4Q7V9E2_9BURK</name>
<reference evidence="1 2" key="1">
    <citation type="submission" date="2019-02" db="EMBL/GenBank/DDBJ databases">
        <title>Genomic Encyclopedia of Type Strains, Phase IV (KMG-IV): sequencing the most valuable type-strain genomes for metagenomic binning, comparative biology and taxonomic classification.</title>
        <authorList>
            <person name="Goeker M."/>
        </authorList>
    </citation>
    <scope>NUCLEOTIDE SEQUENCE [LARGE SCALE GENOMIC DNA]</scope>
    <source>
        <strain evidence="1 2">DSM 19570</strain>
    </source>
</reference>
<dbReference type="EMBL" id="SHKP01000009">
    <property type="protein sequence ID" value="RZT92484.1"/>
    <property type="molecule type" value="Genomic_DNA"/>
</dbReference>
<sequence length="226" mass="24407">MPLLGSAAMLLSFDVAPEAIAEHDDWHTHEHLAERLSIPGFLRGTRWVALRDQPRYFVLYEVAELATLTSAAYLERLNSPSAWTSKMMPHYRGMSRGFCSVSGSFGLGMGHVAALLRFGVEPGSAASLRDWLLRDVLPDLPNRPGLGSVHLLEGAVTPSMTAEQSIRGADAGVDWALVLAGYSEEALAGLVREVVGPAHLAQHGATGVVVAMYRIDYSLTRGEVEV</sequence>
<proteinExistence type="predicted"/>
<dbReference type="AlphaFoldDB" id="A0A4Q7V9E2"/>